<evidence type="ECO:0000313" key="2">
    <source>
        <dbReference type="EMBL" id="KAG2376898.1"/>
    </source>
</evidence>
<dbReference type="EMBL" id="JABFOF010000010">
    <property type="protein sequence ID" value="KAG2376898.1"/>
    <property type="molecule type" value="Genomic_DNA"/>
</dbReference>
<feature type="compositionally biased region" description="Polar residues" evidence="1">
    <location>
        <begin position="41"/>
        <end position="50"/>
    </location>
</feature>
<sequence length="100" mass="11165">MDLVQRIHYKRNGHVEGNLDRSSSYIHFSMATISFHMQSVKVNSTKPNSPTEEKQGKGHRENNNKASHALINFTADTTQSVPVNLALLALLKSNSVFAKE</sequence>
<accession>A0A8T0JLW2</accession>
<proteinExistence type="predicted"/>
<comment type="caution">
    <text evidence="2">The sequence shown here is derived from an EMBL/GenBank/DDBJ whole genome shotgun (WGS) entry which is preliminary data.</text>
</comment>
<feature type="region of interest" description="Disordered" evidence="1">
    <location>
        <begin position="41"/>
        <end position="66"/>
    </location>
</feature>
<name>A0A8T0JLW2_PHAAN</name>
<reference evidence="2 3" key="1">
    <citation type="submission" date="2020-05" db="EMBL/GenBank/DDBJ databases">
        <title>Vigna angularis (adzuki bean) Var. LongXiaoDou No. 4 denovo assembly.</title>
        <authorList>
            <person name="Xiang H."/>
        </authorList>
    </citation>
    <scope>NUCLEOTIDE SEQUENCE [LARGE SCALE GENOMIC DNA]</scope>
    <source>
        <tissue evidence="2">Leaf</tissue>
    </source>
</reference>
<evidence type="ECO:0000313" key="3">
    <source>
        <dbReference type="Proteomes" id="UP000743370"/>
    </source>
</evidence>
<evidence type="ECO:0000256" key="1">
    <source>
        <dbReference type="SAM" id="MobiDB-lite"/>
    </source>
</evidence>
<gene>
    <name evidence="2" type="ORF">HKW66_Vig0174710</name>
</gene>
<protein>
    <submittedName>
        <fullName evidence="2">Uncharacterized protein</fullName>
    </submittedName>
</protein>
<feature type="compositionally biased region" description="Basic and acidic residues" evidence="1">
    <location>
        <begin position="51"/>
        <end position="63"/>
    </location>
</feature>
<organism evidence="2 3">
    <name type="scientific">Phaseolus angularis</name>
    <name type="common">Azuki bean</name>
    <name type="synonym">Vigna angularis</name>
    <dbReference type="NCBI Taxonomy" id="3914"/>
    <lineage>
        <taxon>Eukaryota</taxon>
        <taxon>Viridiplantae</taxon>
        <taxon>Streptophyta</taxon>
        <taxon>Embryophyta</taxon>
        <taxon>Tracheophyta</taxon>
        <taxon>Spermatophyta</taxon>
        <taxon>Magnoliopsida</taxon>
        <taxon>eudicotyledons</taxon>
        <taxon>Gunneridae</taxon>
        <taxon>Pentapetalae</taxon>
        <taxon>rosids</taxon>
        <taxon>fabids</taxon>
        <taxon>Fabales</taxon>
        <taxon>Fabaceae</taxon>
        <taxon>Papilionoideae</taxon>
        <taxon>50 kb inversion clade</taxon>
        <taxon>NPAAA clade</taxon>
        <taxon>indigoferoid/millettioid clade</taxon>
        <taxon>Phaseoleae</taxon>
        <taxon>Vigna</taxon>
    </lineage>
</organism>
<dbReference type="Proteomes" id="UP000743370">
    <property type="component" value="Unassembled WGS sequence"/>
</dbReference>
<dbReference type="AlphaFoldDB" id="A0A8T0JLW2"/>